<comment type="caution">
    <text evidence="1">The sequence shown here is derived from an EMBL/GenBank/DDBJ whole genome shotgun (WGS) entry which is preliminary data.</text>
</comment>
<reference evidence="1" key="2">
    <citation type="submission" date="2022-01" db="EMBL/GenBank/DDBJ databases">
        <authorList>
            <person name="Yamashiro T."/>
            <person name="Shiraishi A."/>
            <person name="Satake H."/>
            <person name="Nakayama K."/>
        </authorList>
    </citation>
    <scope>NUCLEOTIDE SEQUENCE</scope>
</reference>
<sequence>MVASESGIIRDAQVGIRESHFTFDLVPLSYESVDVVVGENWLLRHKAEMPPNVFLGQLVGFTPVVRKDFVWNLYKERRRFATGSCRLTSLERQEEEMWCLELCIDLSLSKNEIENSLTNAPAVFIEFNEPGEYESHVKMIRGVTEGKEKRGADDFVVYYDARSKDLKACLEKGVVMAYKGQTSIWRDVRRWHIEEAYTNNSILSSGADTMLCGFRLNNHMASMEEGYSSCLKVMSFSLRWGLSFEYGCASFEAWYGKEMQVDKTLCFVKEPLTVGLDDTGGHE</sequence>
<protein>
    <submittedName>
        <fullName evidence="1">Uncharacterized protein</fullName>
    </submittedName>
</protein>
<proteinExistence type="predicted"/>
<gene>
    <name evidence="1" type="ORF">Tco_0651607</name>
</gene>
<accession>A0ABQ4WVJ2</accession>
<evidence type="ECO:0000313" key="1">
    <source>
        <dbReference type="EMBL" id="GJS56823.1"/>
    </source>
</evidence>
<dbReference type="Proteomes" id="UP001151760">
    <property type="component" value="Unassembled WGS sequence"/>
</dbReference>
<evidence type="ECO:0000313" key="2">
    <source>
        <dbReference type="Proteomes" id="UP001151760"/>
    </source>
</evidence>
<name>A0ABQ4WVJ2_9ASTR</name>
<reference evidence="1" key="1">
    <citation type="journal article" date="2022" name="Int. J. Mol. Sci.">
        <title>Draft Genome of Tanacetum Coccineum: Genomic Comparison of Closely Related Tanacetum-Family Plants.</title>
        <authorList>
            <person name="Yamashiro T."/>
            <person name="Shiraishi A."/>
            <person name="Nakayama K."/>
            <person name="Satake H."/>
        </authorList>
    </citation>
    <scope>NUCLEOTIDE SEQUENCE</scope>
</reference>
<organism evidence="1 2">
    <name type="scientific">Tanacetum coccineum</name>
    <dbReference type="NCBI Taxonomy" id="301880"/>
    <lineage>
        <taxon>Eukaryota</taxon>
        <taxon>Viridiplantae</taxon>
        <taxon>Streptophyta</taxon>
        <taxon>Embryophyta</taxon>
        <taxon>Tracheophyta</taxon>
        <taxon>Spermatophyta</taxon>
        <taxon>Magnoliopsida</taxon>
        <taxon>eudicotyledons</taxon>
        <taxon>Gunneridae</taxon>
        <taxon>Pentapetalae</taxon>
        <taxon>asterids</taxon>
        <taxon>campanulids</taxon>
        <taxon>Asterales</taxon>
        <taxon>Asteraceae</taxon>
        <taxon>Asteroideae</taxon>
        <taxon>Anthemideae</taxon>
        <taxon>Anthemidinae</taxon>
        <taxon>Tanacetum</taxon>
    </lineage>
</organism>
<keyword evidence="2" id="KW-1185">Reference proteome</keyword>
<dbReference type="EMBL" id="BQNB010008963">
    <property type="protein sequence ID" value="GJS56823.1"/>
    <property type="molecule type" value="Genomic_DNA"/>
</dbReference>